<sequence length="280" mass="30535">MTTSNSNDNNNDCYFYVDSTLEGDVVAGNVQTNDTKSDSIVSTNSFSVTKPGNATFHGAINVSGLTSANSLTITNASNNASIDLHGNRLSNVARPTHDSSPVPANYIRSPEYFFCSLNLYGRININTSDPIPIIGPDRLVYQSQNIFSHIRFVDYKKGSASKVTYPGTQWVQLLSKGIYMIDYGINKRWGWDNGWGGDIHLRDASDVIYSTNTIYSGGGYADQGALSTSIHFQNPPSDPNDSVSNGNTVAKSLFCALLMQNTAVLSGFYFGLIFYPEDHT</sequence>
<dbReference type="EMBL" id="CP060791">
    <property type="protein sequence ID" value="QVE49063.1"/>
    <property type="molecule type" value="Genomic_DNA"/>
</dbReference>
<proteinExistence type="predicted"/>
<dbReference type="Proteomes" id="UP000680625">
    <property type="component" value="Chromosome"/>
</dbReference>
<dbReference type="RefSeq" id="WP_213240950.1">
    <property type="nucleotide sequence ID" value="NZ_CP060791.1"/>
</dbReference>
<evidence type="ECO:0000313" key="1">
    <source>
        <dbReference type="EMBL" id="QVE49063.1"/>
    </source>
</evidence>
<keyword evidence="2" id="KW-1185">Reference proteome</keyword>
<accession>A0ABX8CDH4</accession>
<protein>
    <submittedName>
        <fullName evidence="1">Uncharacterized protein</fullName>
    </submittedName>
</protein>
<organism evidence="1 2">
    <name type="scientific">Chlamydia crocodili</name>
    <dbReference type="NCBI Taxonomy" id="2766982"/>
    <lineage>
        <taxon>Bacteria</taxon>
        <taxon>Pseudomonadati</taxon>
        <taxon>Chlamydiota</taxon>
        <taxon>Chlamydiia</taxon>
        <taxon>Chlamydiales</taxon>
        <taxon>Chlamydiaceae</taxon>
        <taxon>Chlamydia/Chlamydophila group</taxon>
        <taxon>Chlamydia</taxon>
    </lineage>
</organism>
<dbReference type="GeneID" id="301704986"/>
<reference evidence="1 2" key="1">
    <citation type="submission" date="2020-08" db="EMBL/GenBank/DDBJ databases">
        <title>Isolation and characterization of novel Chlamydia from Siamese crocodiles (Crocodylus siamensis).</title>
        <authorList>
            <person name="Sariya L."/>
        </authorList>
    </citation>
    <scope>NUCLEOTIDE SEQUENCE [LARGE SCALE GENOMIC DNA]</scope>
    <source>
        <strain evidence="1 2">No. 12</strain>
    </source>
</reference>
<name>A0ABX8CDH4_9CHLA</name>
<evidence type="ECO:0000313" key="2">
    <source>
        <dbReference type="Proteomes" id="UP000680625"/>
    </source>
</evidence>
<gene>
    <name evidence="1" type="ORF">H9Q19_05125</name>
</gene>